<proteinExistence type="predicted"/>
<gene>
    <name evidence="1" type="ORF">GIV68_12565</name>
</gene>
<evidence type="ECO:0000313" key="2">
    <source>
        <dbReference type="Proteomes" id="UP000814158"/>
    </source>
</evidence>
<sequence>MKTPTPGNDHSTNAFKVRTELSTEDALVNASEILASASVMANEQAFGSTGSRRLQIFGLAQLIENAQLLVDDALEKLSPIAAGD</sequence>
<keyword evidence="2" id="KW-1185">Reference proteome</keyword>
<organism evidence="1 2">
    <name type="scientific">Pseudomonas salomonii</name>
    <dbReference type="NCBI Taxonomy" id="191391"/>
    <lineage>
        <taxon>Bacteria</taxon>
        <taxon>Pseudomonadati</taxon>
        <taxon>Pseudomonadota</taxon>
        <taxon>Gammaproteobacteria</taxon>
        <taxon>Pseudomonadales</taxon>
        <taxon>Pseudomonadaceae</taxon>
        <taxon>Pseudomonas</taxon>
    </lineage>
</organism>
<name>A0ABS9GIJ0_9PSED</name>
<accession>A0ABS9GIJ0</accession>
<reference evidence="1 2" key="1">
    <citation type="submission" date="2019-11" db="EMBL/GenBank/DDBJ databases">
        <title>Epiphytic Pseudomonas syringae from cherry orchards.</title>
        <authorList>
            <person name="Hulin M.T."/>
        </authorList>
    </citation>
    <scope>NUCLEOTIDE SEQUENCE [LARGE SCALE GENOMIC DNA]</scope>
    <source>
        <strain evidence="1 2">PA-3-2A</strain>
    </source>
</reference>
<protein>
    <submittedName>
        <fullName evidence="1">DUF3077 domain-containing protein</fullName>
    </submittedName>
</protein>
<dbReference type="Proteomes" id="UP000814158">
    <property type="component" value="Unassembled WGS sequence"/>
</dbReference>
<evidence type="ECO:0000313" key="1">
    <source>
        <dbReference type="EMBL" id="MCF5545565.1"/>
    </source>
</evidence>
<dbReference type="EMBL" id="WKAT01000022">
    <property type="protein sequence ID" value="MCF5545565.1"/>
    <property type="molecule type" value="Genomic_DNA"/>
</dbReference>
<comment type="caution">
    <text evidence="1">The sequence shown here is derived from an EMBL/GenBank/DDBJ whole genome shotgun (WGS) entry which is preliminary data.</text>
</comment>
<dbReference type="RefSeq" id="WP_236371170.1">
    <property type="nucleotide sequence ID" value="NZ_WKAT01000022.1"/>
</dbReference>
<dbReference type="Pfam" id="PF19619">
    <property type="entry name" value="DUF6124"/>
    <property type="match status" value="1"/>
</dbReference>